<protein>
    <recommendedName>
        <fullName evidence="3">LysR substrate-binding domain-containing protein</fullName>
    </recommendedName>
</protein>
<accession>A0A6J5DRX0</accession>
<gene>
    <name evidence="1" type="ORF">LMG29542_02981</name>
</gene>
<evidence type="ECO:0000313" key="1">
    <source>
        <dbReference type="EMBL" id="CAB3757020.1"/>
    </source>
</evidence>
<evidence type="ECO:0008006" key="3">
    <source>
        <dbReference type="Google" id="ProtNLM"/>
    </source>
</evidence>
<dbReference type="EMBL" id="CADIKH010000012">
    <property type="protein sequence ID" value="CAB3757020.1"/>
    <property type="molecule type" value="Genomic_DNA"/>
</dbReference>
<keyword evidence="2" id="KW-1185">Reference proteome</keyword>
<organism evidence="1 2">
    <name type="scientific">Paraburkholderia humisilvae</name>
    <dbReference type="NCBI Taxonomy" id="627669"/>
    <lineage>
        <taxon>Bacteria</taxon>
        <taxon>Pseudomonadati</taxon>
        <taxon>Pseudomonadota</taxon>
        <taxon>Betaproteobacteria</taxon>
        <taxon>Burkholderiales</taxon>
        <taxon>Burkholderiaceae</taxon>
        <taxon>Paraburkholderia</taxon>
    </lineage>
</organism>
<name>A0A6J5DRX0_9BURK</name>
<dbReference type="Gene3D" id="3.40.190.10">
    <property type="entry name" value="Periplasmic binding protein-like II"/>
    <property type="match status" value="1"/>
</dbReference>
<proteinExistence type="predicted"/>
<dbReference type="Proteomes" id="UP000494363">
    <property type="component" value="Unassembled WGS sequence"/>
</dbReference>
<sequence length="105" mass="11778">MHMITSFLINSYNYCVPQQCFQASSGVIHFRKPAVNDALGDQPDSNEPWTFTRDSEQLPPNVPGNVRVNSLGMLRRLTLSGLGLALLPARIRAFVDFFSTRPRGR</sequence>
<reference evidence="1 2" key="1">
    <citation type="submission" date="2020-04" db="EMBL/GenBank/DDBJ databases">
        <authorList>
            <person name="De Canck E."/>
        </authorList>
    </citation>
    <scope>NUCLEOTIDE SEQUENCE [LARGE SCALE GENOMIC DNA]</scope>
    <source>
        <strain evidence="1 2">LMG 29542</strain>
    </source>
</reference>
<dbReference type="AlphaFoldDB" id="A0A6J5DRX0"/>
<evidence type="ECO:0000313" key="2">
    <source>
        <dbReference type="Proteomes" id="UP000494363"/>
    </source>
</evidence>